<name>A0AAJ3RHN0_PREIN</name>
<proteinExistence type="predicted"/>
<dbReference type="Proteomes" id="UP000229111">
    <property type="component" value="Unassembled WGS sequence"/>
</dbReference>
<keyword evidence="1" id="KW-0732">Signal</keyword>
<feature type="signal peptide" evidence="1">
    <location>
        <begin position="1"/>
        <end position="23"/>
    </location>
</feature>
<protein>
    <submittedName>
        <fullName evidence="2">Uncharacterized protein</fullName>
    </submittedName>
</protein>
<gene>
    <name evidence="2" type="ORF">CTI16_12185</name>
</gene>
<reference evidence="2 3" key="1">
    <citation type="submission" date="2017-11" db="EMBL/GenBank/DDBJ databases">
        <title>Genome sequencing of Prevotella intermedia KCOM 1101.</title>
        <authorList>
            <person name="Kook J.-K."/>
            <person name="Park S.-N."/>
            <person name="Lim Y.K."/>
        </authorList>
    </citation>
    <scope>NUCLEOTIDE SEQUENCE [LARGE SCALE GENOMIC DNA]</scope>
    <source>
        <strain evidence="2 3">KCOM 1101</strain>
    </source>
</reference>
<accession>A0AAJ3RHN0</accession>
<organism evidence="2 3">
    <name type="scientific">Prevotella intermedia</name>
    <dbReference type="NCBI Taxonomy" id="28131"/>
    <lineage>
        <taxon>Bacteria</taxon>
        <taxon>Pseudomonadati</taxon>
        <taxon>Bacteroidota</taxon>
        <taxon>Bacteroidia</taxon>
        <taxon>Bacteroidales</taxon>
        <taxon>Prevotellaceae</taxon>
        <taxon>Prevotella</taxon>
    </lineage>
</organism>
<dbReference type="AlphaFoldDB" id="A0AAJ3RHN0"/>
<evidence type="ECO:0000313" key="2">
    <source>
        <dbReference type="EMBL" id="PIK16941.1"/>
    </source>
</evidence>
<sequence>MKRIILTLLLALTTLCSFSQIKASEYTNKLDSLGYVNYADNDSISAYFALDSTYFVIVEKKELNIATVTIVQYTEDCKFMNAVTCFPKFFRNTPKIFDKTDEGLDYVMYYDELVLMSDY</sequence>
<comment type="caution">
    <text evidence="2">The sequence shown here is derived from an EMBL/GenBank/DDBJ whole genome shotgun (WGS) entry which is preliminary data.</text>
</comment>
<dbReference type="EMBL" id="PEKM01000003">
    <property type="protein sequence ID" value="PIK16941.1"/>
    <property type="molecule type" value="Genomic_DNA"/>
</dbReference>
<dbReference type="RefSeq" id="WP_099893286.1">
    <property type="nucleotide sequence ID" value="NZ_PEKM01000003.1"/>
</dbReference>
<feature type="chain" id="PRO_5042508859" evidence="1">
    <location>
        <begin position="24"/>
        <end position="119"/>
    </location>
</feature>
<evidence type="ECO:0000313" key="3">
    <source>
        <dbReference type="Proteomes" id="UP000229111"/>
    </source>
</evidence>
<evidence type="ECO:0000256" key="1">
    <source>
        <dbReference type="SAM" id="SignalP"/>
    </source>
</evidence>